<evidence type="ECO:0000313" key="2">
    <source>
        <dbReference type="EMBL" id="KAG5620003.1"/>
    </source>
</evidence>
<evidence type="ECO:0000313" key="3">
    <source>
        <dbReference type="Proteomes" id="UP000824120"/>
    </source>
</evidence>
<comment type="caution">
    <text evidence="2">The sequence shown here is derived from an EMBL/GenBank/DDBJ whole genome shotgun (WGS) entry which is preliminary data.</text>
</comment>
<keyword evidence="3" id="KW-1185">Reference proteome</keyword>
<accession>A0A9J6A6T9</accession>
<protein>
    <submittedName>
        <fullName evidence="2">Uncharacterized protein</fullName>
    </submittedName>
</protein>
<proteinExistence type="predicted"/>
<feature type="region of interest" description="Disordered" evidence="1">
    <location>
        <begin position="14"/>
        <end position="63"/>
    </location>
</feature>
<feature type="compositionally biased region" description="Polar residues" evidence="1">
    <location>
        <begin position="14"/>
        <end position="28"/>
    </location>
</feature>
<dbReference type="AlphaFoldDB" id="A0A9J6A6T9"/>
<reference evidence="2 3" key="1">
    <citation type="submission" date="2020-09" db="EMBL/GenBank/DDBJ databases">
        <title>De no assembly of potato wild relative species, Solanum commersonii.</title>
        <authorList>
            <person name="Cho K."/>
        </authorList>
    </citation>
    <scope>NUCLEOTIDE SEQUENCE [LARGE SCALE GENOMIC DNA]</scope>
    <source>
        <strain evidence="2">LZ3.2</strain>
        <tissue evidence="2">Leaf</tissue>
    </source>
</reference>
<dbReference type="Proteomes" id="UP000824120">
    <property type="component" value="Chromosome 2"/>
</dbReference>
<evidence type="ECO:0000256" key="1">
    <source>
        <dbReference type="SAM" id="MobiDB-lite"/>
    </source>
</evidence>
<sequence>MDAYFEHVNITSEASKIRTSTMHLSDTSMDNRRKNVPPKVDNNRNKGKFVINRGSDMRGNNRN</sequence>
<gene>
    <name evidence="2" type="ORF">H5410_005221</name>
</gene>
<organism evidence="2 3">
    <name type="scientific">Solanum commersonii</name>
    <name type="common">Commerson's wild potato</name>
    <name type="synonym">Commerson's nightshade</name>
    <dbReference type="NCBI Taxonomy" id="4109"/>
    <lineage>
        <taxon>Eukaryota</taxon>
        <taxon>Viridiplantae</taxon>
        <taxon>Streptophyta</taxon>
        <taxon>Embryophyta</taxon>
        <taxon>Tracheophyta</taxon>
        <taxon>Spermatophyta</taxon>
        <taxon>Magnoliopsida</taxon>
        <taxon>eudicotyledons</taxon>
        <taxon>Gunneridae</taxon>
        <taxon>Pentapetalae</taxon>
        <taxon>asterids</taxon>
        <taxon>lamiids</taxon>
        <taxon>Solanales</taxon>
        <taxon>Solanaceae</taxon>
        <taxon>Solanoideae</taxon>
        <taxon>Solaneae</taxon>
        <taxon>Solanum</taxon>
    </lineage>
</organism>
<name>A0A9J6A6T9_SOLCO</name>
<dbReference type="EMBL" id="JACXVP010000002">
    <property type="protein sequence ID" value="KAG5620003.1"/>
    <property type="molecule type" value="Genomic_DNA"/>
</dbReference>